<feature type="domain" description="Glycoside hydrolase family 13 N-terminal" evidence="2">
    <location>
        <begin position="36"/>
        <end position="97"/>
    </location>
</feature>
<dbReference type="EMBL" id="JADILW010000028">
    <property type="protein sequence ID" value="MBO8479857.1"/>
    <property type="molecule type" value="Genomic_DNA"/>
</dbReference>
<dbReference type="InterPro" id="IPR013783">
    <property type="entry name" value="Ig-like_fold"/>
</dbReference>
<name>A0A9D9IVK2_9BACT</name>
<dbReference type="InterPro" id="IPR000801">
    <property type="entry name" value="Esterase-like"/>
</dbReference>
<dbReference type="Gene3D" id="2.60.40.10">
    <property type="entry name" value="Immunoglobulins"/>
    <property type="match status" value="1"/>
</dbReference>
<dbReference type="PANTHER" id="PTHR48098">
    <property type="entry name" value="ENTEROCHELIN ESTERASE-RELATED"/>
    <property type="match status" value="1"/>
</dbReference>
<reference evidence="3" key="1">
    <citation type="submission" date="2020-10" db="EMBL/GenBank/DDBJ databases">
        <authorList>
            <person name="Gilroy R."/>
        </authorList>
    </citation>
    <scope>NUCLEOTIDE SEQUENCE</scope>
    <source>
        <strain evidence="3">B3-1481</strain>
    </source>
</reference>
<dbReference type="Pfam" id="PF00756">
    <property type="entry name" value="Esterase"/>
    <property type="match status" value="1"/>
</dbReference>
<dbReference type="Pfam" id="PF02922">
    <property type="entry name" value="CBM_48"/>
    <property type="match status" value="1"/>
</dbReference>
<dbReference type="SUPFAM" id="SSF81296">
    <property type="entry name" value="E set domains"/>
    <property type="match status" value="1"/>
</dbReference>
<evidence type="ECO:0000313" key="3">
    <source>
        <dbReference type="EMBL" id="MBO8479857.1"/>
    </source>
</evidence>
<dbReference type="SUPFAM" id="SSF53474">
    <property type="entry name" value="alpha/beta-Hydrolases"/>
    <property type="match status" value="1"/>
</dbReference>
<keyword evidence="1" id="KW-0732">Signal</keyword>
<dbReference type="InterPro" id="IPR014756">
    <property type="entry name" value="Ig_E-set"/>
</dbReference>
<dbReference type="InterPro" id="IPR050583">
    <property type="entry name" value="Mycobacterial_A85_antigen"/>
</dbReference>
<dbReference type="Gene3D" id="3.40.50.1820">
    <property type="entry name" value="alpha/beta hydrolase"/>
    <property type="match status" value="1"/>
</dbReference>
<dbReference type="AlphaFoldDB" id="A0A9D9IVK2"/>
<dbReference type="GO" id="GO:0005975">
    <property type="term" value="P:carbohydrate metabolic process"/>
    <property type="evidence" value="ECO:0007669"/>
    <property type="project" value="InterPro"/>
</dbReference>
<evidence type="ECO:0000313" key="4">
    <source>
        <dbReference type="Proteomes" id="UP000823769"/>
    </source>
</evidence>
<organism evidence="3 4">
    <name type="scientific">Candidatus Cryptobacteroides avistercoris</name>
    <dbReference type="NCBI Taxonomy" id="2840758"/>
    <lineage>
        <taxon>Bacteria</taxon>
        <taxon>Pseudomonadati</taxon>
        <taxon>Bacteroidota</taxon>
        <taxon>Bacteroidia</taxon>
        <taxon>Bacteroidales</taxon>
        <taxon>Candidatus Cryptobacteroides</taxon>
    </lineage>
</organism>
<dbReference type="Proteomes" id="UP000823769">
    <property type="component" value="Unassembled WGS sequence"/>
</dbReference>
<gene>
    <name evidence="3" type="ORF">IAB76_01935</name>
</gene>
<accession>A0A9D9IVK2</accession>
<dbReference type="CDD" id="cd11294">
    <property type="entry name" value="E_set_Esterase_like_N"/>
    <property type="match status" value="1"/>
</dbReference>
<protein>
    <submittedName>
        <fullName evidence="3">Esterase</fullName>
    </submittedName>
</protein>
<comment type="caution">
    <text evidence="3">The sequence shown here is derived from an EMBL/GenBank/DDBJ whole genome shotgun (WGS) entry which is preliminary data.</text>
</comment>
<sequence length="390" mass="43599">MKKAISLFSALLLSVIAFGQQALYDAATVVSPQINDDNSVTFRLNVPKAITVTVSGDFEGDDGNVEYPLVQGADGVWTYTTEPLEPELYSYFFKVNGTRYLDPSNIYQNRDIATWTNIFIISGEKGDKGWLYEVQDVPHGNLSKVWYDSPTLGITRRMTIYTPPGYEEGKTRYPVLYLCHGAGGDENAWSELGRAAQILDNMIALGKAKPMIVVMPNGNVDTEAAPGEWSAGMYQPTFMGGGFGEPKSTMQESFPDIMKYVESHYRVLKGAKNTAMCGLSMGGGHTFLTTKLYPGTFGYIGLFSAATFMDLATMHSDAEYQAQMKALFDADPVLYYIGMGKTDFLYQSCVDLRAFLDENNYPYQYEETEGGHIWRNWRVYLTHFAEQLFK</sequence>
<dbReference type="InterPro" id="IPR004193">
    <property type="entry name" value="Glyco_hydro_13_N"/>
</dbReference>
<feature type="signal peptide" evidence="1">
    <location>
        <begin position="1"/>
        <end position="19"/>
    </location>
</feature>
<dbReference type="GO" id="GO:0004553">
    <property type="term" value="F:hydrolase activity, hydrolyzing O-glycosyl compounds"/>
    <property type="evidence" value="ECO:0007669"/>
    <property type="project" value="InterPro"/>
</dbReference>
<proteinExistence type="predicted"/>
<feature type="chain" id="PRO_5039558002" evidence="1">
    <location>
        <begin position="20"/>
        <end position="390"/>
    </location>
</feature>
<dbReference type="InterPro" id="IPR029058">
    <property type="entry name" value="AB_hydrolase_fold"/>
</dbReference>
<evidence type="ECO:0000256" key="1">
    <source>
        <dbReference type="SAM" id="SignalP"/>
    </source>
</evidence>
<evidence type="ECO:0000259" key="2">
    <source>
        <dbReference type="Pfam" id="PF02922"/>
    </source>
</evidence>
<reference evidence="3" key="2">
    <citation type="journal article" date="2021" name="PeerJ">
        <title>Extensive microbial diversity within the chicken gut microbiome revealed by metagenomics and culture.</title>
        <authorList>
            <person name="Gilroy R."/>
            <person name="Ravi A."/>
            <person name="Getino M."/>
            <person name="Pursley I."/>
            <person name="Horton D.L."/>
            <person name="Alikhan N.F."/>
            <person name="Baker D."/>
            <person name="Gharbi K."/>
            <person name="Hall N."/>
            <person name="Watson M."/>
            <person name="Adriaenssens E.M."/>
            <person name="Foster-Nyarko E."/>
            <person name="Jarju S."/>
            <person name="Secka A."/>
            <person name="Antonio M."/>
            <person name="Oren A."/>
            <person name="Chaudhuri R.R."/>
            <person name="La Ragione R."/>
            <person name="Hildebrand F."/>
            <person name="Pallen M.J."/>
        </authorList>
    </citation>
    <scope>NUCLEOTIDE SEQUENCE</scope>
    <source>
        <strain evidence="3">B3-1481</strain>
    </source>
</reference>